<keyword evidence="6" id="KW-1185">Reference proteome</keyword>
<dbReference type="Gene3D" id="3.40.50.720">
    <property type="entry name" value="NAD(P)-binding Rossmann-like Domain"/>
    <property type="match status" value="1"/>
</dbReference>
<organism evidence="4 5">
    <name type="scientific">Alkalibacterium putridalgicola</name>
    <dbReference type="NCBI Taxonomy" id="426703"/>
    <lineage>
        <taxon>Bacteria</taxon>
        <taxon>Bacillati</taxon>
        <taxon>Bacillota</taxon>
        <taxon>Bacilli</taxon>
        <taxon>Lactobacillales</taxon>
        <taxon>Carnobacteriaceae</taxon>
        <taxon>Alkalibacterium</taxon>
    </lineage>
</organism>
<dbReference type="InterPro" id="IPR016040">
    <property type="entry name" value="NAD(P)-bd_dom"/>
</dbReference>
<dbReference type="PANTHER" id="PTHR15020:SF50">
    <property type="entry name" value="UPF0659 PROTEIN YMR090W"/>
    <property type="match status" value="1"/>
</dbReference>
<evidence type="ECO:0000313" key="4">
    <source>
        <dbReference type="EMBL" id="SEL90676.1"/>
    </source>
</evidence>
<dbReference type="Proteomes" id="UP000321425">
    <property type="component" value="Unassembled WGS sequence"/>
</dbReference>
<dbReference type="Pfam" id="PF13460">
    <property type="entry name" value="NAD_binding_10"/>
    <property type="match status" value="1"/>
</dbReference>
<evidence type="ECO:0000313" key="3">
    <source>
        <dbReference type="EMBL" id="GEK89509.1"/>
    </source>
</evidence>
<gene>
    <name evidence="3" type="primary">yhfK</name>
    <name evidence="3" type="ORF">APU01nite_15480</name>
    <name evidence="4" type="ORF">SAMN04488100_11521</name>
</gene>
<dbReference type="InterPro" id="IPR036291">
    <property type="entry name" value="NAD(P)-bd_dom_sf"/>
</dbReference>
<dbReference type="STRING" id="426703.SAMN04488100_11521"/>
<evidence type="ECO:0000313" key="5">
    <source>
        <dbReference type="Proteomes" id="UP000198548"/>
    </source>
</evidence>
<protein>
    <submittedName>
        <fullName evidence="4">NAD(P)H-binding</fullName>
    </submittedName>
    <submittedName>
        <fullName evidence="3">Sugar epimerase YhfK</fullName>
    </submittedName>
</protein>
<dbReference type="EMBL" id="FOBL01000015">
    <property type="protein sequence ID" value="SEL90676.1"/>
    <property type="molecule type" value="Genomic_DNA"/>
</dbReference>
<accession>A0A1H7U1X4</accession>
<keyword evidence="1" id="KW-0175">Coiled coil</keyword>
<dbReference type="RefSeq" id="WP_091488199.1">
    <property type="nucleotide sequence ID" value="NZ_BJUX01000016.1"/>
</dbReference>
<feature type="domain" description="NAD(P)-binding" evidence="2">
    <location>
        <begin position="7"/>
        <end position="193"/>
    </location>
</feature>
<dbReference type="PANTHER" id="PTHR15020">
    <property type="entry name" value="FLAVIN REDUCTASE-RELATED"/>
    <property type="match status" value="1"/>
</dbReference>
<dbReference type="CDD" id="cd05243">
    <property type="entry name" value="SDR_a5"/>
    <property type="match status" value="1"/>
</dbReference>
<proteinExistence type="predicted"/>
<evidence type="ECO:0000256" key="1">
    <source>
        <dbReference type="SAM" id="Coils"/>
    </source>
</evidence>
<dbReference type="AlphaFoldDB" id="A0A1H7U1X4"/>
<name>A0A1H7U1X4_9LACT</name>
<dbReference type="Proteomes" id="UP000198548">
    <property type="component" value="Unassembled WGS sequence"/>
</dbReference>
<reference evidence="4 5" key="1">
    <citation type="submission" date="2016-10" db="EMBL/GenBank/DDBJ databases">
        <authorList>
            <person name="de Groot N.N."/>
        </authorList>
    </citation>
    <scope>NUCLEOTIDE SEQUENCE [LARGE SCALE GENOMIC DNA]</scope>
    <source>
        <strain evidence="4 5">DSM 19182</strain>
    </source>
</reference>
<dbReference type="OrthoDB" id="9785372at2"/>
<dbReference type="EMBL" id="BJUX01000016">
    <property type="protein sequence ID" value="GEK89509.1"/>
    <property type="molecule type" value="Genomic_DNA"/>
</dbReference>
<sequence length="217" mass="23907">MNVLIVGANGQIGQHLVDELKDEGKHKPVAFVRKEEQVEKFKEQDVEARLGNLEDSVDEIKERMADIDAVVFTAGSGGSTGSDKTLLIDLDGAVKVIEATKASGIDRFVMVSAFGADDRDRWNEELKPYYVAKHFADMWLMDSSLNYTIVRPGMLENKETIGKVLAKDVITDSDVFSIPRVDVAKVLAASLENENTYHKSFDLVTGDKSVEDALNGL</sequence>
<dbReference type="SUPFAM" id="SSF51735">
    <property type="entry name" value="NAD(P)-binding Rossmann-fold domains"/>
    <property type="match status" value="1"/>
</dbReference>
<evidence type="ECO:0000313" key="6">
    <source>
        <dbReference type="Proteomes" id="UP000321425"/>
    </source>
</evidence>
<evidence type="ECO:0000259" key="2">
    <source>
        <dbReference type="Pfam" id="PF13460"/>
    </source>
</evidence>
<feature type="coiled-coil region" evidence="1">
    <location>
        <begin position="43"/>
        <end position="70"/>
    </location>
</feature>
<reference evidence="3 6" key="2">
    <citation type="submission" date="2019-07" db="EMBL/GenBank/DDBJ databases">
        <title>Whole genome shotgun sequence of Alkalibacterium putridalgicola NBRC 103243.</title>
        <authorList>
            <person name="Hosoyama A."/>
            <person name="Uohara A."/>
            <person name="Ohji S."/>
            <person name="Ichikawa N."/>
        </authorList>
    </citation>
    <scope>NUCLEOTIDE SEQUENCE [LARGE SCALE GENOMIC DNA]</scope>
    <source>
        <strain evidence="3 6">NBRC 103243</strain>
    </source>
</reference>